<protein>
    <submittedName>
        <fullName evidence="1">Hydroxyacid dehydrogenase</fullName>
    </submittedName>
</protein>
<dbReference type="InterPro" id="IPR011204">
    <property type="entry name" value="Virulence_RhuM-like"/>
</dbReference>
<accession>A0A4V6I3M0</accession>
<sequence>MPNLLLYTTQDKKVKVELYELGESVFLAQDAMAKLFDTSKQNISLHIRNILQEGELQEDSVVKEYLTTANDGKSYKVKFYSLEMILAVGFRVRSKRGVQFRVWANEHLRSYLQKGFIIDSDRLKNPNGRSDYFDELLEQIRDIRASEKRFYQKVRELFALSADYDPSDKATQMFFAQTQNKLLYAITHKTAAELICERANAKELNMGLTSWKGNIVRKGDVIVAKNYLHKEELDSLNRLVNVFLESAEIRVRDKQTLTMDFWRQNVDSLLVFQGKEILKDNGSVSNAQMEQVAYEQYEKFNQKRKEENLLKAEKEDEEILESTYKALRKGKANE</sequence>
<dbReference type="PANTHER" id="PTHR35810">
    <property type="entry name" value="CYTOPLASMIC PROTEIN-RELATED"/>
    <property type="match status" value="1"/>
</dbReference>
<dbReference type="RefSeq" id="WP_034361173.1">
    <property type="nucleotide sequence ID" value="NZ_CAMRWY010000010.1"/>
</dbReference>
<dbReference type="PIRSF" id="PIRSF015268">
    <property type="entry name" value="Virulence_RhuM"/>
    <property type="match status" value="1"/>
</dbReference>
<evidence type="ECO:0000313" key="2">
    <source>
        <dbReference type="Proteomes" id="UP000029707"/>
    </source>
</evidence>
<dbReference type="PANTHER" id="PTHR35810:SF1">
    <property type="entry name" value="CYTOPLASMIC PROTEIN"/>
    <property type="match status" value="1"/>
</dbReference>
<proteinExistence type="predicted"/>
<keyword evidence="2" id="KW-1185">Reference proteome</keyword>
<dbReference type="OrthoDB" id="9802752at2"/>
<dbReference type="Proteomes" id="UP000029707">
    <property type="component" value="Unassembled WGS sequence"/>
</dbReference>
<reference evidence="1 2" key="1">
    <citation type="journal article" date="2014" name="Genome Announc.">
        <title>Draft genome sequences of eight enterohepatic helicobacter species isolated from both laboratory and wild rodents.</title>
        <authorList>
            <person name="Sheh A."/>
            <person name="Shen Z."/>
            <person name="Fox J.G."/>
        </authorList>
    </citation>
    <scope>NUCLEOTIDE SEQUENCE [LARGE SCALE GENOMIC DNA]</scope>
    <source>
        <strain evidence="1 2">MIT 01-6451</strain>
    </source>
</reference>
<gene>
    <name evidence="1" type="ORF">LS65_007575</name>
</gene>
<name>A0A4V6I3M0_9HELI</name>
<organism evidence="1 2">
    <name type="scientific">Helicobacter japonicus</name>
    <dbReference type="NCBI Taxonomy" id="425400"/>
    <lineage>
        <taxon>Bacteria</taxon>
        <taxon>Pseudomonadati</taxon>
        <taxon>Campylobacterota</taxon>
        <taxon>Epsilonproteobacteria</taxon>
        <taxon>Campylobacterales</taxon>
        <taxon>Helicobacteraceae</taxon>
        <taxon>Helicobacter</taxon>
    </lineage>
</organism>
<comment type="caution">
    <text evidence="1">The sequence shown here is derived from an EMBL/GenBank/DDBJ whole genome shotgun (WGS) entry which is preliminary data.</text>
</comment>
<dbReference type="EMBL" id="JRMQ02000011">
    <property type="protein sequence ID" value="TLE00543.1"/>
    <property type="molecule type" value="Genomic_DNA"/>
</dbReference>
<evidence type="ECO:0000313" key="1">
    <source>
        <dbReference type="EMBL" id="TLE00543.1"/>
    </source>
</evidence>
<dbReference type="AlphaFoldDB" id="A0A4V6I3M0"/>
<dbReference type="STRING" id="425400.LS65_02935"/>
<dbReference type="Pfam" id="PF13310">
    <property type="entry name" value="Virulence_RhuM"/>
    <property type="match status" value="1"/>
</dbReference>